<evidence type="ECO:0000313" key="1">
    <source>
        <dbReference type="EMBL" id="KAL3569425.1"/>
    </source>
</evidence>
<dbReference type="EMBL" id="RCHU02000016">
    <property type="protein sequence ID" value="KAL3569425.1"/>
    <property type="molecule type" value="Genomic_DNA"/>
</dbReference>
<evidence type="ECO:0000313" key="2">
    <source>
        <dbReference type="Proteomes" id="UP000309997"/>
    </source>
</evidence>
<keyword evidence="2" id="KW-1185">Reference proteome</keyword>
<proteinExistence type="predicted"/>
<protein>
    <submittedName>
        <fullName evidence="1">Uncharacterized protein</fullName>
    </submittedName>
</protein>
<organism evidence="1 2">
    <name type="scientific">Populus alba</name>
    <name type="common">White poplar</name>
    <dbReference type="NCBI Taxonomy" id="43335"/>
    <lineage>
        <taxon>Eukaryota</taxon>
        <taxon>Viridiplantae</taxon>
        <taxon>Streptophyta</taxon>
        <taxon>Embryophyta</taxon>
        <taxon>Tracheophyta</taxon>
        <taxon>Spermatophyta</taxon>
        <taxon>Magnoliopsida</taxon>
        <taxon>eudicotyledons</taxon>
        <taxon>Gunneridae</taxon>
        <taxon>Pentapetalae</taxon>
        <taxon>rosids</taxon>
        <taxon>fabids</taxon>
        <taxon>Malpighiales</taxon>
        <taxon>Salicaceae</taxon>
        <taxon>Saliceae</taxon>
        <taxon>Populus</taxon>
    </lineage>
</organism>
<comment type="caution">
    <text evidence="1">The sequence shown here is derived from an EMBL/GenBank/DDBJ whole genome shotgun (WGS) entry which is preliminary data.</text>
</comment>
<reference evidence="1 2" key="1">
    <citation type="journal article" date="2024" name="Plant Biotechnol. J.">
        <title>Genome and CRISPR/Cas9 system of a widespread forest tree (Populus alba) in the world.</title>
        <authorList>
            <person name="Liu Y.J."/>
            <person name="Jiang P.F."/>
            <person name="Han X.M."/>
            <person name="Li X.Y."/>
            <person name="Wang H.M."/>
            <person name="Wang Y.J."/>
            <person name="Wang X.X."/>
            <person name="Zeng Q.Y."/>
        </authorList>
    </citation>
    <scope>NUCLEOTIDE SEQUENCE [LARGE SCALE GENOMIC DNA]</scope>
    <source>
        <strain evidence="2">cv. PAL-ZL1</strain>
    </source>
</reference>
<dbReference type="Proteomes" id="UP000309997">
    <property type="component" value="Unassembled WGS sequence"/>
</dbReference>
<accession>A0ACC4AT61</accession>
<gene>
    <name evidence="1" type="ORF">D5086_029315</name>
</gene>
<sequence>MAELQGSLLPFHYFQYPAPATRDEYLPLTDKARAPVSRIVRLVKQAGDPYSSGKNLKRAQISSLVKNNIAGNKLPPNSNGIHFVLTAKRSECGEILKSVNSCGFHD</sequence>
<name>A0ACC4AT61_POPAL</name>